<evidence type="ECO:0000256" key="6">
    <source>
        <dbReference type="ARBA" id="ARBA00022840"/>
    </source>
</evidence>
<dbReference type="CDD" id="cd04413">
    <property type="entry name" value="NDPk_I"/>
    <property type="match status" value="1"/>
</dbReference>
<dbReference type="InterPro" id="IPR034907">
    <property type="entry name" value="NDK-like_dom"/>
</dbReference>
<dbReference type="KEGG" id="gsl:Gasu_43480"/>
<dbReference type="PROSITE" id="PS51374">
    <property type="entry name" value="NDPK_LIKE"/>
    <property type="match status" value="1"/>
</dbReference>
<feature type="binding site" evidence="7">
    <location>
        <position position="140"/>
    </location>
    <ligand>
        <name>ATP</name>
        <dbReference type="ChEBI" id="CHEBI:30616"/>
    </ligand>
</feature>
<evidence type="ECO:0000256" key="7">
    <source>
        <dbReference type="PROSITE-ProRule" id="PRU00706"/>
    </source>
</evidence>
<dbReference type="GO" id="GO:0006241">
    <property type="term" value="P:CTP biosynthetic process"/>
    <property type="evidence" value="ECO:0007669"/>
    <property type="project" value="InterPro"/>
</dbReference>
<reference evidence="12" key="1">
    <citation type="journal article" date="2013" name="Science">
        <title>Gene transfer from bacteria and archaea facilitated evolution of an extremophilic eukaryote.</title>
        <authorList>
            <person name="Schonknecht G."/>
            <person name="Chen W.H."/>
            <person name="Ternes C.M."/>
            <person name="Barbier G.G."/>
            <person name="Shrestha R.P."/>
            <person name="Stanke M."/>
            <person name="Brautigam A."/>
            <person name="Baker B.J."/>
            <person name="Banfield J.F."/>
            <person name="Garavito R.M."/>
            <person name="Carr K."/>
            <person name="Wilkerson C."/>
            <person name="Rensing S.A."/>
            <person name="Gagneul D."/>
            <person name="Dickenson N.E."/>
            <person name="Oesterhelt C."/>
            <person name="Lercher M.J."/>
            <person name="Weber A.P."/>
        </authorList>
    </citation>
    <scope>NUCLEOTIDE SEQUENCE [LARGE SCALE GENOMIC DNA]</scope>
    <source>
        <strain evidence="12">074W</strain>
    </source>
</reference>
<dbReference type="AlphaFoldDB" id="M2XX29"/>
<evidence type="ECO:0000259" key="10">
    <source>
        <dbReference type="SMART" id="SM00562"/>
    </source>
</evidence>
<sequence length="208" mass="23700">MMITFLQPCVLKSNNTVSRQQLSRIEKRNHKLCCLPRCYNTRSRSSYFPSWVMHCTERTFVAIKPDGVHRGLIGRTIARLEDKGYSLVALKLLKPSRTLAESHYESLRSKPFFGDLVSFITSGPVCAMVWEGKDVIGQVRKLIGNTDPLTCAPGTIRGDFGIDIGRNIIHGSDSISSAEREIQLWFHSEELVDWNPSLHEWVYEKVFN</sequence>
<dbReference type="HAMAP" id="MF_00451">
    <property type="entry name" value="NDP_kinase"/>
    <property type="match status" value="1"/>
</dbReference>
<dbReference type="GO" id="GO:0004550">
    <property type="term" value="F:nucleoside diphosphate kinase activity"/>
    <property type="evidence" value="ECO:0007669"/>
    <property type="project" value="UniProtKB-EC"/>
</dbReference>
<keyword evidence="3 9" id="KW-0808">Transferase</keyword>
<dbReference type="GeneID" id="17087043"/>
<proteinExistence type="inferred from homology"/>
<evidence type="ECO:0000256" key="3">
    <source>
        <dbReference type="ARBA" id="ARBA00022679"/>
    </source>
</evidence>
<dbReference type="SMART" id="SM00562">
    <property type="entry name" value="NDK"/>
    <property type="match status" value="1"/>
</dbReference>
<evidence type="ECO:0000256" key="9">
    <source>
        <dbReference type="RuleBase" id="RU004013"/>
    </source>
</evidence>
<dbReference type="PROSITE" id="PS00469">
    <property type="entry name" value="NDPK"/>
    <property type="match status" value="1"/>
</dbReference>
<dbReference type="GO" id="GO:0006183">
    <property type="term" value="P:GTP biosynthetic process"/>
    <property type="evidence" value="ECO:0007669"/>
    <property type="project" value="InterPro"/>
</dbReference>
<dbReference type="OMA" id="LLNWECC"/>
<keyword evidence="5 9" id="KW-0418">Kinase</keyword>
<evidence type="ECO:0000256" key="4">
    <source>
        <dbReference type="ARBA" id="ARBA00022741"/>
    </source>
</evidence>
<dbReference type="InterPro" id="IPR023005">
    <property type="entry name" value="Nucleoside_diP_kinase_AS"/>
</dbReference>
<dbReference type="PRINTS" id="PR01243">
    <property type="entry name" value="NUCDPKINASE"/>
</dbReference>
<dbReference type="eggNOG" id="KOG0888">
    <property type="taxonomic scope" value="Eukaryota"/>
</dbReference>
<dbReference type="Gene3D" id="3.30.70.141">
    <property type="entry name" value="Nucleoside diphosphate kinase-like domain"/>
    <property type="match status" value="1"/>
</dbReference>
<protein>
    <recommendedName>
        <fullName evidence="9">Nucleoside diphosphate kinase</fullName>
        <ecNumber evidence="9">2.7.4.6</ecNumber>
    </recommendedName>
</protein>
<evidence type="ECO:0000256" key="2">
    <source>
        <dbReference type="ARBA" id="ARBA00008142"/>
    </source>
</evidence>
<dbReference type="Gramene" id="EME28183">
    <property type="protein sequence ID" value="EME28183"/>
    <property type="gene ID" value="Gasu_43480"/>
</dbReference>
<dbReference type="OrthoDB" id="2162449at2759"/>
<feature type="binding site" evidence="7">
    <location>
        <position position="167"/>
    </location>
    <ligand>
        <name>ATP</name>
        <dbReference type="ChEBI" id="CHEBI:30616"/>
    </ligand>
</feature>
<keyword evidence="6 9" id="KW-0067">ATP-binding</keyword>
<feature type="domain" description="Nucleoside diphosphate kinase-like" evidence="10">
    <location>
        <begin position="56"/>
        <end position="193"/>
    </location>
</feature>
<dbReference type="RefSeq" id="XP_005704703.1">
    <property type="nucleotide sequence ID" value="XM_005704646.1"/>
</dbReference>
<evidence type="ECO:0000256" key="5">
    <source>
        <dbReference type="ARBA" id="ARBA00022777"/>
    </source>
</evidence>
<name>M2XX29_GALSU</name>
<dbReference type="InterPro" id="IPR036850">
    <property type="entry name" value="NDK-like_dom_sf"/>
</dbReference>
<dbReference type="SUPFAM" id="SSF54919">
    <property type="entry name" value="Nucleoside diphosphate kinase, NDK"/>
    <property type="match status" value="1"/>
</dbReference>
<dbReference type="InterPro" id="IPR001564">
    <property type="entry name" value="Nucleoside_diP_kinase"/>
</dbReference>
<organism evidence="11 12">
    <name type="scientific">Galdieria sulphuraria</name>
    <name type="common">Red alga</name>
    <dbReference type="NCBI Taxonomy" id="130081"/>
    <lineage>
        <taxon>Eukaryota</taxon>
        <taxon>Rhodophyta</taxon>
        <taxon>Bangiophyceae</taxon>
        <taxon>Galdieriales</taxon>
        <taxon>Galdieriaceae</taxon>
        <taxon>Galdieria</taxon>
    </lineage>
</organism>
<keyword evidence="4 9" id="KW-0547">Nucleotide-binding</keyword>
<comment type="catalytic activity">
    <reaction evidence="9">
        <text>a 2'-deoxyribonucleoside 5'-diphosphate + ATP = a 2'-deoxyribonucleoside 5'-triphosphate + ADP</text>
        <dbReference type="Rhea" id="RHEA:44640"/>
        <dbReference type="ChEBI" id="CHEBI:30616"/>
        <dbReference type="ChEBI" id="CHEBI:61560"/>
        <dbReference type="ChEBI" id="CHEBI:73316"/>
        <dbReference type="ChEBI" id="CHEBI:456216"/>
        <dbReference type="EC" id="2.7.4.6"/>
    </reaction>
</comment>
<gene>
    <name evidence="11" type="ORF">Gasu_43480</name>
</gene>
<feature type="binding site" evidence="7">
    <location>
        <position position="64"/>
    </location>
    <ligand>
        <name>ATP</name>
        <dbReference type="ChEBI" id="CHEBI:30616"/>
    </ligand>
</feature>
<dbReference type="FunFam" id="3.30.70.141:FF:000002">
    <property type="entry name" value="Nucleoside diphosphate kinase"/>
    <property type="match status" value="1"/>
</dbReference>
<dbReference type="GO" id="GO:0005524">
    <property type="term" value="F:ATP binding"/>
    <property type="evidence" value="ECO:0007669"/>
    <property type="project" value="UniProtKB-KW"/>
</dbReference>
<feature type="binding site" evidence="7">
    <location>
        <position position="146"/>
    </location>
    <ligand>
        <name>ATP</name>
        <dbReference type="ChEBI" id="CHEBI:30616"/>
    </ligand>
</feature>
<dbReference type="GO" id="GO:0006228">
    <property type="term" value="P:UTP biosynthetic process"/>
    <property type="evidence" value="ECO:0007669"/>
    <property type="project" value="InterPro"/>
</dbReference>
<comment type="cofactor">
    <cofactor evidence="1">
        <name>Mg(2+)</name>
        <dbReference type="ChEBI" id="CHEBI:18420"/>
    </cofactor>
</comment>
<evidence type="ECO:0000313" key="11">
    <source>
        <dbReference type="EMBL" id="EME28183.1"/>
    </source>
</evidence>
<comment type="similarity">
    <text evidence="2 7 8">Belongs to the NDK family.</text>
</comment>
<dbReference type="Pfam" id="PF00334">
    <property type="entry name" value="NDK"/>
    <property type="match status" value="1"/>
</dbReference>
<keyword evidence="12" id="KW-1185">Reference proteome</keyword>
<dbReference type="NCBIfam" id="NF001908">
    <property type="entry name" value="PRK00668.1"/>
    <property type="match status" value="1"/>
</dbReference>
<feature type="binding site" evidence="7">
    <location>
        <position position="112"/>
    </location>
    <ligand>
        <name>ATP</name>
        <dbReference type="ChEBI" id="CHEBI:30616"/>
    </ligand>
</feature>
<evidence type="ECO:0000313" key="12">
    <source>
        <dbReference type="Proteomes" id="UP000030680"/>
    </source>
</evidence>
<feature type="active site" description="Pros-phosphohistidine intermediate" evidence="7">
    <location>
        <position position="170"/>
    </location>
</feature>
<feature type="binding site" evidence="7">
    <location>
        <position position="157"/>
    </location>
    <ligand>
        <name>ATP</name>
        <dbReference type="ChEBI" id="CHEBI:30616"/>
    </ligand>
</feature>
<dbReference type="PANTHER" id="PTHR11349">
    <property type="entry name" value="NUCLEOSIDE DIPHOSPHATE KINASE"/>
    <property type="match status" value="1"/>
</dbReference>
<dbReference type="Proteomes" id="UP000030680">
    <property type="component" value="Unassembled WGS sequence"/>
</dbReference>
<evidence type="ECO:0000256" key="1">
    <source>
        <dbReference type="ARBA" id="ARBA00001946"/>
    </source>
</evidence>
<dbReference type="EMBL" id="KB454523">
    <property type="protein sequence ID" value="EME28183.1"/>
    <property type="molecule type" value="Genomic_DNA"/>
</dbReference>
<evidence type="ECO:0000256" key="8">
    <source>
        <dbReference type="RuleBase" id="RU004011"/>
    </source>
</evidence>
<dbReference type="STRING" id="130081.M2XX29"/>
<dbReference type="EC" id="2.7.4.6" evidence="9"/>
<accession>M2XX29</accession>